<dbReference type="Proteomes" id="UP000238071">
    <property type="component" value="Unassembled WGS sequence"/>
</dbReference>
<dbReference type="GO" id="GO:0005524">
    <property type="term" value="F:ATP binding"/>
    <property type="evidence" value="ECO:0007669"/>
    <property type="project" value="InterPro"/>
</dbReference>
<dbReference type="Pfam" id="PF04851">
    <property type="entry name" value="ResIII"/>
    <property type="match status" value="1"/>
</dbReference>
<dbReference type="GO" id="GO:0016787">
    <property type="term" value="F:hydrolase activity"/>
    <property type="evidence" value="ECO:0007669"/>
    <property type="project" value="InterPro"/>
</dbReference>
<dbReference type="PANTHER" id="PTHR47396:SF1">
    <property type="entry name" value="ATP-DEPENDENT HELICASE IRC3-RELATED"/>
    <property type="match status" value="1"/>
</dbReference>
<feature type="domain" description="Helicase ATP-binding" evidence="1">
    <location>
        <begin position="15"/>
        <end position="285"/>
    </location>
</feature>
<protein>
    <submittedName>
        <fullName evidence="2">Type III restriction enzyme</fullName>
    </submittedName>
</protein>
<dbReference type="InterPro" id="IPR014001">
    <property type="entry name" value="Helicase_ATP-bd"/>
</dbReference>
<sequence length="885" mass="100326">MFTLKDYQTRALAALSHFLTEARSGTVDEAFKQSYLEQQLPPIPYRHYDFGEMPYVCMRLPTGGGKTVLASYSVSVVQKAYLEQDYPVVLWLVPTNTIREQTLEALKTVGHPYRQALENEFGLDRLRVFDVGEVTQIRRQDIGRKTLVIVGTLAALRVEDTSGRKVYVHHEDFEPHFVGITDPDCRLERIGEKDLQENGLRREDIGKIKASFANLLALHQPLVIMDEAHNARTKLTFDTLKRLHPACIVEFTATPDSSVTSASNILYRCSASELKAENMIKLPIVLTEHKDWQAAVRDAVLTGKKLALEAQKESDFVRPIVLFQADAKNGEVPVEVLKTHLIGQLHVDEREIAIATGKQRELDGLNLFSPTCPIKYIITIEALKEGWDCSFAYVFCSVKDVRSSKDAEQLLGRVLRMPHAKRRTSDALNRAYAHLASPDFAVVAKQLTDKLIEMGFETLEAAANITQGNPNQSDAFDGQDDVVARTEPTIRFEVEAKPDLTLETSTNVTVTPTAQNTFSIEIKGEVSPETKTQLLKTVTGTQKQQLSAQIEHHNLRVAVARAPSQSGKSFASLPQLCCKQGELWELLDTDAFLHWRGEWSLLDFPAELPNFNLVQTAHTFEVDMDGKKLSYRLADQNQAYNLDWVESGYTENDLLFWLEPQVRQIGLIPSQLRGFLAKLIPNLTKSRGLPLTGLVRSKYVLARAVREQIEIYRQQAADKGFQYALFEETDDLETRFDHVFEFSPGYYPARPPFYQGRYQFSKHFYPEIEDLKEDGEEFECAKLIDSHPKVQYWIRNLVNRDGAAFRLPLAKNWFYPDFVVELVDGRLLVVEYKGKVYATNDDSREKRAVGELWAKKSGGQCLFLMAEKKNAQGKGVFQQIYEQVG</sequence>
<evidence type="ECO:0000313" key="2">
    <source>
        <dbReference type="EMBL" id="PPK66263.1"/>
    </source>
</evidence>
<organism evidence="2 3">
    <name type="scientific">Methylobacter tundripaludum</name>
    <dbReference type="NCBI Taxonomy" id="173365"/>
    <lineage>
        <taxon>Bacteria</taxon>
        <taxon>Pseudomonadati</taxon>
        <taxon>Pseudomonadota</taxon>
        <taxon>Gammaproteobacteria</taxon>
        <taxon>Methylococcales</taxon>
        <taxon>Methylococcaceae</taxon>
        <taxon>Methylobacter</taxon>
    </lineage>
</organism>
<dbReference type="Gene3D" id="3.40.50.300">
    <property type="entry name" value="P-loop containing nucleotide triphosphate hydrolases"/>
    <property type="match status" value="1"/>
</dbReference>
<comment type="caution">
    <text evidence="2">The sequence shown here is derived from an EMBL/GenBank/DDBJ whole genome shotgun (WGS) entry which is preliminary data.</text>
</comment>
<dbReference type="OrthoDB" id="9804145at2"/>
<dbReference type="GO" id="GO:0003677">
    <property type="term" value="F:DNA binding"/>
    <property type="evidence" value="ECO:0007669"/>
    <property type="project" value="InterPro"/>
</dbReference>
<dbReference type="InterPro" id="IPR050742">
    <property type="entry name" value="Helicase_Restrict-Modif_Enz"/>
</dbReference>
<gene>
    <name evidence="2" type="ORF">B0F88_1172</name>
</gene>
<dbReference type="InterPro" id="IPR006935">
    <property type="entry name" value="Helicase/UvrB_N"/>
</dbReference>
<accession>A0A2S6GM67</accession>
<evidence type="ECO:0000259" key="1">
    <source>
        <dbReference type="SMART" id="SM00487"/>
    </source>
</evidence>
<dbReference type="SMART" id="SM00487">
    <property type="entry name" value="DEXDc"/>
    <property type="match status" value="1"/>
</dbReference>
<dbReference type="PANTHER" id="PTHR47396">
    <property type="entry name" value="TYPE I RESTRICTION ENZYME ECOKI R PROTEIN"/>
    <property type="match status" value="1"/>
</dbReference>
<reference evidence="2 3" key="1">
    <citation type="submission" date="2018-02" db="EMBL/GenBank/DDBJ databases">
        <title>Subsurface microbial communities from deep shales in Ohio and West Virginia, USA.</title>
        <authorList>
            <person name="Wrighton K."/>
        </authorList>
    </citation>
    <scope>NUCLEOTIDE SEQUENCE [LARGE SCALE GENOMIC DNA]</scope>
    <source>
        <strain evidence="2 3">OWC-G53F</strain>
    </source>
</reference>
<keyword evidence="3" id="KW-1185">Reference proteome</keyword>
<dbReference type="AlphaFoldDB" id="A0A2S6GM67"/>
<dbReference type="InterPro" id="IPR027417">
    <property type="entry name" value="P-loop_NTPase"/>
</dbReference>
<dbReference type="SUPFAM" id="SSF52540">
    <property type="entry name" value="P-loop containing nucleoside triphosphate hydrolases"/>
    <property type="match status" value="2"/>
</dbReference>
<dbReference type="RefSeq" id="WP_104425045.1">
    <property type="nucleotide sequence ID" value="NZ_PTIY01000017.1"/>
</dbReference>
<dbReference type="GO" id="GO:0005829">
    <property type="term" value="C:cytosol"/>
    <property type="evidence" value="ECO:0007669"/>
    <property type="project" value="TreeGrafter"/>
</dbReference>
<name>A0A2S6GM67_9GAMM</name>
<proteinExistence type="predicted"/>
<dbReference type="EMBL" id="PTIY01000017">
    <property type="protein sequence ID" value="PPK66263.1"/>
    <property type="molecule type" value="Genomic_DNA"/>
</dbReference>
<evidence type="ECO:0000313" key="3">
    <source>
        <dbReference type="Proteomes" id="UP000238071"/>
    </source>
</evidence>